<dbReference type="Pfam" id="PF00149">
    <property type="entry name" value="Metallophos"/>
    <property type="match status" value="1"/>
</dbReference>
<dbReference type="InterPro" id="IPR050535">
    <property type="entry name" value="DNA_Repair-Maintenance_Comp"/>
</dbReference>
<sequence length="421" mass="47313">MFKFLHAADIHLDSPLLKLERYEGAPVEALRQATRRAFENLVGLAIAEEVDFVLISGDLYDGDWKDYNTGLYFVSQMSKLREADIPVYIITGNHDAASRMTKTLRLPENIYMFPTDKPDTVHLESLDVAIHGQGFPTRAVKKDLSAAYPPTRSGCFNIGMLHTCVTGREGHEPYAPSTIEGLRAKGYDYWALGHVHQREVLWEDPFIVFPGNIQGRHIRETGPRGCMIVNVAGGERANVLFHPLDVIRWTKVDIDASQVADAYDAVNSVYERLSDVLEQNDGLPLVARIEVSGRSDAHGALAAAPERWTNEIRSAAVDLGGDHIWVEKVRLRTQFPLENEPDDISGGPIGEILRFLDETRADPEQLQLLGQPLNRLWKKLPRELKEASDAVSPEDTEWLSEMLDQVRPMLLRRLMSKGDDQ</sequence>
<organism evidence="3 4">
    <name type="scientific">Desulfonema magnum</name>
    <dbReference type="NCBI Taxonomy" id="45655"/>
    <lineage>
        <taxon>Bacteria</taxon>
        <taxon>Pseudomonadati</taxon>
        <taxon>Thermodesulfobacteriota</taxon>
        <taxon>Desulfobacteria</taxon>
        <taxon>Desulfobacterales</taxon>
        <taxon>Desulfococcaceae</taxon>
        <taxon>Desulfonema</taxon>
    </lineage>
</organism>
<accession>A0A975BKU0</accession>
<dbReference type="AlphaFoldDB" id="A0A975BKU0"/>
<dbReference type="RefSeq" id="WP_207682336.1">
    <property type="nucleotide sequence ID" value="NZ_CP061800.1"/>
</dbReference>
<dbReference type="PANTHER" id="PTHR30337">
    <property type="entry name" value="COMPONENT OF ATP-DEPENDENT DSDNA EXONUCLEASE"/>
    <property type="match status" value="1"/>
</dbReference>
<dbReference type="InterPro" id="IPR004843">
    <property type="entry name" value="Calcineurin-like_PHP"/>
</dbReference>
<feature type="domain" description="Calcineurin-like phosphoesterase" evidence="2">
    <location>
        <begin position="2"/>
        <end position="197"/>
    </location>
</feature>
<keyword evidence="4" id="KW-1185">Reference proteome</keyword>
<protein>
    <submittedName>
        <fullName evidence="3">Metallophosphoesterase domain-containing protein</fullName>
    </submittedName>
</protein>
<dbReference type="InterPro" id="IPR041796">
    <property type="entry name" value="Mre11_N"/>
</dbReference>
<proteinExistence type="predicted"/>
<dbReference type="CDD" id="cd00840">
    <property type="entry name" value="MPP_Mre11_N"/>
    <property type="match status" value="1"/>
</dbReference>
<evidence type="ECO:0000313" key="3">
    <source>
        <dbReference type="EMBL" id="QTA86919.1"/>
    </source>
</evidence>
<keyword evidence="1" id="KW-0378">Hydrolase</keyword>
<dbReference type="InterPro" id="IPR014576">
    <property type="entry name" value="Pesterase_YhaO"/>
</dbReference>
<dbReference type="Proteomes" id="UP000663722">
    <property type="component" value="Chromosome"/>
</dbReference>
<dbReference type="Gene3D" id="3.60.21.10">
    <property type="match status" value="1"/>
</dbReference>
<dbReference type="KEGG" id="dmm:dnm_029450"/>
<dbReference type="EMBL" id="CP061800">
    <property type="protein sequence ID" value="QTA86919.1"/>
    <property type="molecule type" value="Genomic_DNA"/>
</dbReference>
<evidence type="ECO:0000259" key="2">
    <source>
        <dbReference type="Pfam" id="PF00149"/>
    </source>
</evidence>
<gene>
    <name evidence="3" type="ORF">dnm_029450</name>
</gene>
<evidence type="ECO:0000256" key="1">
    <source>
        <dbReference type="ARBA" id="ARBA00022801"/>
    </source>
</evidence>
<reference evidence="3" key="1">
    <citation type="journal article" date="2021" name="Microb. Physiol.">
        <title>Proteogenomic Insights into the Physiology of Marine, Sulfate-Reducing, Filamentous Desulfonema limicola and Desulfonema magnum.</title>
        <authorList>
            <person name="Schnaars V."/>
            <person name="Wohlbrand L."/>
            <person name="Scheve S."/>
            <person name="Hinrichs C."/>
            <person name="Reinhardt R."/>
            <person name="Rabus R."/>
        </authorList>
    </citation>
    <scope>NUCLEOTIDE SEQUENCE</scope>
    <source>
        <strain evidence="3">4be13</strain>
    </source>
</reference>
<dbReference type="SUPFAM" id="SSF56300">
    <property type="entry name" value="Metallo-dependent phosphatases"/>
    <property type="match status" value="1"/>
</dbReference>
<dbReference type="PANTHER" id="PTHR30337:SF7">
    <property type="entry name" value="PHOSPHOESTERASE"/>
    <property type="match status" value="1"/>
</dbReference>
<dbReference type="PIRSF" id="PIRSF033091">
    <property type="entry name" value="Pesterase_YhaO"/>
    <property type="match status" value="1"/>
</dbReference>
<dbReference type="GO" id="GO:0016787">
    <property type="term" value="F:hydrolase activity"/>
    <property type="evidence" value="ECO:0007669"/>
    <property type="project" value="UniProtKB-KW"/>
</dbReference>
<dbReference type="InterPro" id="IPR029052">
    <property type="entry name" value="Metallo-depent_PP-like"/>
</dbReference>
<evidence type="ECO:0000313" key="4">
    <source>
        <dbReference type="Proteomes" id="UP000663722"/>
    </source>
</evidence>
<name>A0A975BKU0_9BACT</name>